<keyword evidence="7" id="KW-0597">Phosphoprotein</keyword>
<dbReference type="InterPro" id="IPR046947">
    <property type="entry name" value="LytR-like"/>
</dbReference>
<comment type="function">
    <text evidence="6">Required for high-level post-exponential phase expression of a series of secreted proteins.</text>
</comment>
<accession>C7H829</accession>
<dbReference type="SMART" id="SM00448">
    <property type="entry name" value="REC"/>
    <property type="match status" value="1"/>
</dbReference>
<dbReference type="InterPro" id="IPR011006">
    <property type="entry name" value="CheY-like_superfamily"/>
</dbReference>
<evidence type="ECO:0000256" key="6">
    <source>
        <dbReference type="ARBA" id="ARBA00037164"/>
    </source>
</evidence>
<dbReference type="PATRIC" id="fig|411483.3.peg.1838"/>
<dbReference type="EMBL" id="ACOP02000069">
    <property type="protein sequence ID" value="EEU95910.1"/>
    <property type="molecule type" value="Genomic_DNA"/>
</dbReference>
<feature type="modified residue" description="4-aspartylphosphate" evidence="7">
    <location>
        <position position="89"/>
    </location>
</feature>
<evidence type="ECO:0000256" key="5">
    <source>
        <dbReference type="ARBA" id="ARBA00024867"/>
    </source>
</evidence>
<evidence type="ECO:0000256" key="3">
    <source>
        <dbReference type="ARBA" id="ARBA00023012"/>
    </source>
</evidence>
<dbReference type="Pfam" id="PF04397">
    <property type="entry name" value="LytTR"/>
    <property type="match status" value="1"/>
</dbReference>
<dbReference type="PROSITE" id="PS50110">
    <property type="entry name" value="RESPONSE_REGULATORY"/>
    <property type="match status" value="1"/>
</dbReference>
<evidence type="ECO:0000313" key="10">
    <source>
        <dbReference type="EMBL" id="EEU95910.1"/>
    </source>
</evidence>
<dbReference type="SUPFAM" id="SSF52172">
    <property type="entry name" value="CheY-like"/>
    <property type="match status" value="1"/>
</dbReference>
<dbReference type="InterPro" id="IPR001789">
    <property type="entry name" value="Sig_transdc_resp-reg_receiver"/>
</dbReference>
<evidence type="ECO:0000256" key="7">
    <source>
        <dbReference type="PROSITE-ProRule" id="PRU00169"/>
    </source>
</evidence>
<evidence type="ECO:0000259" key="8">
    <source>
        <dbReference type="PROSITE" id="PS50110"/>
    </source>
</evidence>
<evidence type="ECO:0000256" key="4">
    <source>
        <dbReference type="ARBA" id="ARBA00023159"/>
    </source>
</evidence>
<dbReference type="Pfam" id="PF00072">
    <property type="entry name" value="Response_reg"/>
    <property type="match status" value="1"/>
</dbReference>
<evidence type="ECO:0000256" key="1">
    <source>
        <dbReference type="ARBA" id="ARBA00018672"/>
    </source>
</evidence>
<dbReference type="PROSITE" id="PS50930">
    <property type="entry name" value="HTH_LYTTR"/>
    <property type="match status" value="1"/>
</dbReference>
<dbReference type="Gene3D" id="3.40.50.2300">
    <property type="match status" value="1"/>
</dbReference>
<dbReference type="Proteomes" id="UP000004619">
    <property type="component" value="Unassembled WGS sequence"/>
</dbReference>
<dbReference type="Gene3D" id="2.40.50.1020">
    <property type="entry name" value="LytTr DNA-binding domain"/>
    <property type="match status" value="1"/>
</dbReference>
<evidence type="ECO:0000313" key="11">
    <source>
        <dbReference type="Proteomes" id="UP000004619"/>
    </source>
</evidence>
<keyword evidence="11" id="KW-1185">Reference proteome</keyword>
<dbReference type="PANTHER" id="PTHR37299">
    <property type="entry name" value="TRANSCRIPTIONAL REGULATOR-RELATED"/>
    <property type="match status" value="1"/>
</dbReference>
<dbReference type="HOGENOM" id="CLU_000445_14_2_9"/>
<dbReference type="InterPro" id="IPR007492">
    <property type="entry name" value="LytTR_DNA-bd_dom"/>
</dbReference>
<keyword evidence="2" id="KW-0963">Cytoplasm</keyword>
<organism evidence="10 11">
    <name type="scientific">Faecalibacterium duncaniae (strain DSM 17677 / JCM 31915 / A2-165)</name>
    <name type="common">Faecalibacterium prausnitzii</name>
    <dbReference type="NCBI Taxonomy" id="411483"/>
    <lineage>
        <taxon>Bacteria</taxon>
        <taxon>Bacillati</taxon>
        <taxon>Bacillota</taxon>
        <taxon>Clostridia</taxon>
        <taxon>Eubacteriales</taxon>
        <taxon>Oscillospiraceae</taxon>
        <taxon>Faecalibacterium</taxon>
    </lineage>
</organism>
<reference evidence="10" key="1">
    <citation type="submission" date="2009-08" db="EMBL/GenBank/DDBJ databases">
        <authorList>
            <person name="Weinstock G."/>
            <person name="Sodergren E."/>
            <person name="Clifton S."/>
            <person name="Fulton L."/>
            <person name="Fulton B."/>
            <person name="Courtney L."/>
            <person name="Fronick C."/>
            <person name="Harrison M."/>
            <person name="Strong C."/>
            <person name="Farmer C."/>
            <person name="Delahaunty K."/>
            <person name="Markovic C."/>
            <person name="Hall O."/>
            <person name="Minx P."/>
            <person name="Tomlinson C."/>
            <person name="Mitreva M."/>
            <person name="Nelson J."/>
            <person name="Hou S."/>
            <person name="Wollam A."/>
            <person name="Pepin K.H."/>
            <person name="Johnson M."/>
            <person name="Bhonagiri V."/>
            <person name="Nash W.E."/>
            <person name="Warren W."/>
            <person name="Chinwalla A."/>
            <person name="Mardis E.R."/>
            <person name="Wilson R.K."/>
        </authorList>
    </citation>
    <scope>NUCLEOTIDE SEQUENCE [LARGE SCALE GENOMIC DNA]</scope>
    <source>
        <strain evidence="10">A2-165</strain>
    </source>
</reference>
<dbReference type="SMART" id="SM00850">
    <property type="entry name" value="LytTR"/>
    <property type="match status" value="1"/>
</dbReference>
<comment type="caution">
    <text evidence="10">The sequence shown here is derived from an EMBL/GenBank/DDBJ whole genome shotgun (WGS) entry which is preliminary data.</text>
</comment>
<evidence type="ECO:0000256" key="2">
    <source>
        <dbReference type="ARBA" id="ARBA00022490"/>
    </source>
</evidence>
<keyword evidence="3" id="KW-0902">Two-component regulatory system</keyword>
<comment type="function">
    <text evidence="5">May play the central regulatory role in sporulation. It may be an element of the effector pathway responsible for the activation of sporulation genes in response to nutritional stress. Spo0A may act in concert with spo0H (a sigma factor) to control the expression of some genes that are critical to the sporulation process.</text>
</comment>
<evidence type="ECO:0000259" key="9">
    <source>
        <dbReference type="PROSITE" id="PS50930"/>
    </source>
</evidence>
<dbReference type="eggNOG" id="COG3279">
    <property type="taxonomic scope" value="Bacteria"/>
</dbReference>
<dbReference type="PANTHER" id="PTHR37299:SF3">
    <property type="entry name" value="STAGE 0 SPORULATION PROTEIN A HOMOLOG"/>
    <property type="match status" value="1"/>
</dbReference>
<name>C7H829_FAED2</name>
<keyword evidence="4" id="KW-0010">Activator</keyword>
<keyword evidence="10" id="KW-0238">DNA-binding</keyword>
<protein>
    <recommendedName>
        <fullName evidence="1">Stage 0 sporulation protein A homolog</fullName>
    </recommendedName>
</protein>
<sequence length="273" mass="31595">MHSLKSEQQLPRLWERRQCEALTERAFLLEDTMHILICDDDAVFAARVETLVRDFFARRGLQVECTVCHSGEETLARRDLDLYQVALLDVDLDTMNGISLGKQLRQCSPEICLVYVSAYLEFAPEGYTVNAFRYILKRDLDCQLPRCLDAILHEQDHRAPKTLTIRQNRTETELPYDSIYYLESDLRKINVYGDVAHQPLCSYYGKLNELPQALFENGFLRVGRSAVVNMKYIRQISSYMVTLRNGVKLGVSRNGYAEIRSTYLEWKGQFGDD</sequence>
<dbReference type="GO" id="GO:0003677">
    <property type="term" value="F:DNA binding"/>
    <property type="evidence" value="ECO:0007669"/>
    <property type="project" value="UniProtKB-KW"/>
</dbReference>
<dbReference type="AlphaFoldDB" id="C7H829"/>
<feature type="domain" description="HTH LytTR-type" evidence="9">
    <location>
        <begin position="174"/>
        <end position="265"/>
    </location>
</feature>
<gene>
    <name evidence="10" type="ORF">FAEPRAA2165_02464</name>
</gene>
<proteinExistence type="predicted"/>
<feature type="domain" description="Response regulatory" evidence="8">
    <location>
        <begin position="34"/>
        <end position="152"/>
    </location>
</feature>
<dbReference type="GO" id="GO:0000156">
    <property type="term" value="F:phosphorelay response regulator activity"/>
    <property type="evidence" value="ECO:0007669"/>
    <property type="project" value="InterPro"/>
</dbReference>
<dbReference type="STRING" id="411483.FAEPRAA2165_02464"/>